<reference evidence="1 2" key="1">
    <citation type="submission" date="2008-03" db="EMBL/GenBank/DDBJ databases">
        <title>Sequencing of the draft genome and assembly of Burkholderia ambifaria MEX-5.</title>
        <authorList>
            <consortium name="US DOE Joint Genome Institute (JGI-PGF)"/>
            <person name="Copeland A."/>
            <person name="Lucas S."/>
            <person name="Lapidus A."/>
            <person name="Glavina del Rio T."/>
            <person name="Dalin E."/>
            <person name="Tice H."/>
            <person name="Bruce D."/>
            <person name="Goodwin L."/>
            <person name="Pitluck S."/>
            <person name="Larimer F."/>
            <person name="Land M.L."/>
            <person name="Hauser L."/>
            <person name="Tiedje J."/>
            <person name="Richardson P."/>
        </authorList>
    </citation>
    <scope>NUCLEOTIDE SEQUENCE [LARGE SCALE GENOMIC DNA]</scope>
    <source>
        <strain evidence="1 2">MEX-5</strain>
    </source>
</reference>
<evidence type="ECO:0000313" key="2">
    <source>
        <dbReference type="Proteomes" id="UP000004814"/>
    </source>
</evidence>
<organism evidence="1 2">
    <name type="scientific">Burkholderia ambifaria MEX-5</name>
    <dbReference type="NCBI Taxonomy" id="396597"/>
    <lineage>
        <taxon>Bacteria</taxon>
        <taxon>Pseudomonadati</taxon>
        <taxon>Pseudomonadota</taxon>
        <taxon>Betaproteobacteria</taxon>
        <taxon>Burkholderiales</taxon>
        <taxon>Burkholderiaceae</taxon>
        <taxon>Burkholderia</taxon>
        <taxon>Burkholderia cepacia complex</taxon>
    </lineage>
</organism>
<name>B1TDS7_9BURK</name>
<comment type="caution">
    <text evidence="1">The sequence shown here is derived from an EMBL/GenBank/DDBJ whole genome shotgun (WGS) entry which is preliminary data.</text>
</comment>
<accession>B1TDS7</accession>
<dbReference type="Proteomes" id="UP000004814">
    <property type="component" value="Unassembled WGS sequence"/>
</dbReference>
<protein>
    <submittedName>
        <fullName evidence="1">Uncharacterized protein</fullName>
    </submittedName>
</protein>
<sequence>MKPTAMPGMNSSGSAAPITGTIDTSVMASRYVKNSVMNARGFRRNSQIP</sequence>
<evidence type="ECO:0000313" key="1">
    <source>
        <dbReference type="EMBL" id="EDT38273.1"/>
    </source>
</evidence>
<dbReference type="EMBL" id="ABLK01000306">
    <property type="protein sequence ID" value="EDT38273.1"/>
    <property type="molecule type" value="Genomic_DNA"/>
</dbReference>
<proteinExistence type="predicted"/>
<gene>
    <name evidence="1" type="ORF">BamMEX5DRAFT_5943</name>
</gene>
<dbReference type="AlphaFoldDB" id="B1TDS7"/>